<organism evidence="3 4">
    <name type="scientific">Salipaludibacillus neizhouensis</name>
    <dbReference type="NCBI Taxonomy" id="885475"/>
    <lineage>
        <taxon>Bacteria</taxon>
        <taxon>Bacillati</taxon>
        <taxon>Bacillota</taxon>
        <taxon>Bacilli</taxon>
        <taxon>Bacillales</taxon>
        <taxon>Bacillaceae</taxon>
    </lineage>
</organism>
<dbReference type="SFLD" id="SFLDF00045">
    <property type="entry name" value="2-haloacid_dehalogenase"/>
    <property type="match status" value="1"/>
</dbReference>
<dbReference type="OrthoDB" id="264363at2"/>
<comment type="similarity">
    <text evidence="1">Belongs to the HAD-like hydrolase superfamily. S-2-haloalkanoic acid dehalogenase family.</text>
</comment>
<dbReference type="NCBIfam" id="TIGR01549">
    <property type="entry name" value="HAD-SF-IA-v1"/>
    <property type="match status" value="1"/>
</dbReference>
<dbReference type="InterPro" id="IPR006439">
    <property type="entry name" value="HAD-SF_hydro_IA"/>
</dbReference>
<dbReference type="PRINTS" id="PR00413">
    <property type="entry name" value="HADHALOGNASE"/>
</dbReference>
<dbReference type="Gene3D" id="1.10.150.240">
    <property type="entry name" value="Putative phosphatase, domain 2"/>
    <property type="match status" value="1"/>
</dbReference>
<comment type="caution">
    <text evidence="3">The sequence shown here is derived from an EMBL/GenBank/DDBJ whole genome shotgun (WGS) entry which is preliminary data.</text>
</comment>
<dbReference type="SFLD" id="SFLDS00003">
    <property type="entry name" value="Haloacid_Dehalogenase"/>
    <property type="match status" value="1"/>
</dbReference>
<dbReference type="SFLD" id="SFLDG01135">
    <property type="entry name" value="C1.5.6:_HAD__Beta-PGM__Phospha"/>
    <property type="match status" value="1"/>
</dbReference>
<dbReference type="RefSeq" id="WP_110936103.1">
    <property type="nucleotide sequence ID" value="NZ_KZ614146.1"/>
</dbReference>
<dbReference type="PANTHER" id="PTHR43316:SF3">
    <property type="entry name" value="HALOACID DEHALOGENASE, TYPE II (AFU_ORTHOLOGUE AFUA_2G07750)-RELATED"/>
    <property type="match status" value="1"/>
</dbReference>
<dbReference type="PANTHER" id="PTHR43316">
    <property type="entry name" value="HYDROLASE, HALOACID DELAHOGENASE-RELATED"/>
    <property type="match status" value="1"/>
</dbReference>
<keyword evidence="4" id="KW-1185">Reference proteome</keyword>
<reference evidence="3 4" key="1">
    <citation type="submission" date="2017-10" db="EMBL/GenBank/DDBJ databases">
        <title>Bacillus sp. nov., a halophilic bacterium isolated from a Keqin Lake.</title>
        <authorList>
            <person name="Wang H."/>
        </authorList>
    </citation>
    <scope>NUCLEOTIDE SEQUENCE [LARGE SCALE GENOMIC DNA]</scope>
    <source>
        <strain evidence="3 4">KCTC 13187</strain>
    </source>
</reference>
<evidence type="ECO:0000313" key="4">
    <source>
        <dbReference type="Proteomes" id="UP000281498"/>
    </source>
</evidence>
<gene>
    <name evidence="3" type="ORF">CR203_04310</name>
</gene>
<dbReference type="NCBIfam" id="TIGR01428">
    <property type="entry name" value="HAD_type_II"/>
    <property type="match status" value="1"/>
</dbReference>
<evidence type="ECO:0000313" key="3">
    <source>
        <dbReference type="EMBL" id="RKL69258.1"/>
    </source>
</evidence>
<protein>
    <submittedName>
        <fullName evidence="3">Haloacid dehalogenase type II</fullName>
    </submittedName>
</protein>
<dbReference type="InterPro" id="IPR023198">
    <property type="entry name" value="PGP-like_dom2"/>
</dbReference>
<proteinExistence type="inferred from homology"/>
<dbReference type="InterPro" id="IPR036412">
    <property type="entry name" value="HAD-like_sf"/>
</dbReference>
<evidence type="ECO:0000256" key="2">
    <source>
        <dbReference type="ARBA" id="ARBA00022801"/>
    </source>
</evidence>
<dbReference type="Proteomes" id="UP000281498">
    <property type="component" value="Unassembled WGS sequence"/>
</dbReference>
<dbReference type="Gene3D" id="3.40.50.1000">
    <property type="entry name" value="HAD superfamily/HAD-like"/>
    <property type="match status" value="1"/>
</dbReference>
<dbReference type="InterPro" id="IPR023214">
    <property type="entry name" value="HAD_sf"/>
</dbReference>
<evidence type="ECO:0000256" key="1">
    <source>
        <dbReference type="ARBA" id="ARBA00008106"/>
    </source>
</evidence>
<dbReference type="InterPro" id="IPR051540">
    <property type="entry name" value="S-2-haloacid_dehalogenase"/>
</dbReference>
<keyword evidence="2" id="KW-0378">Hydrolase</keyword>
<dbReference type="CDD" id="cd02588">
    <property type="entry name" value="HAD_L2-DEX"/>
    <property type="match status" value="1"/>
</dbReference>
<sequence length="219" mass="25449">MIKTIVFDAYGTLYNVYSIEKKCEIVFPNLGKRISVLWREKQIEYSFLRQLTGNYVPFYTVTKEALRYACKACDVSLDEEKESILLKEYLSLDVYPEVEKVLEQVNNKQLVIFSNGSRDMLEPLVKNSVLAEHIHQVISVDDHKQYKPSAASYYQVLKKLNLTREEVLFVSSNSWDIIGAKTFGFKTLWVNRKDAPTEEMEVRPDYIANDIKKISEIVN</sequence>
<dbReference type="Pfam" id="PF00702">
    <property type="entry name" value="Hydrolase"/>
    <property type="match status" value="1"/>
</dbReference>
<dbReference type="NCBIfam" id="TIGR01509">
    <property type="entry name" value="HAD-SF-IA-v3"/>
    <property type="match status" value="1"/>
</dbReference>
<dbReference type="GO" id="GO:0019120">
    <property type="term" value="F:hydrolase activity, acting on acid halide bonds, in C-halide compounds"/>
    <property type="evidence" value="ECO:0007669"/>
    <property type="project" value="InterPro"/>
</dbReference>
<dbReference type="SFLD" id="SFLDG01129">
    <property type="entry name" value="C1.5:_HAD__Beta-PGM__Phosphata"/>
    <property type="match status" value="1"/>
</dbReference>
<dbReference type="SUPFAM" id="SSF56784">
    <property type="entry name" value="HAD-like"/>
    <property type="match status" value="1"/>
</dbReference>
<accession>A0A3A9KC87</accession>
<dbReference type="NCBIfam" id="TIGR01493">
    <property type="entry name" value="HAD-SF-IA-v2"/>
    <property type="match status" value="1"/>
</dbReference>
<dbReference type="AlphaFoldDB" id="A0A3A9KC87"/>
<dbReference type="EMBL" id="PDOE01000001">
    <property type="protein sequence ID" value="RKL69258.1"/>
    <property type="molecule type" value="Genomic_DNA"/>
</dbReference>
<dbReference type="InterPro" id="IPR006328">
    <property type="entry name" value="2-HAD"/>
</dbReference>
<name>A0A3A9KC87_9BACI</name>